<organism evidence="1 2">
    <name type="scientific">Christensenella hongkongensis</name>
    <dbReference type="NCBI Taxonomy" id="270498"/>
    <lineage>
        <taxon>Bacteria</taxon>
        <taxon>Bacillati</taxon>
        <taxon>Bacillota</taxon>
        <taxon>Clostridia</taxon>
        <taxon>Christensenellales</taxon>
        <taxon>Christensenellaceae</taxon>
        <taxon>Christensenella</taxon>
    </lineage>
</organism>
<dbReference type="STRING" id="270498.CHK_2521"/>
<proteinExistence type="predicted"/>
<dbReference type="InterPro" id="IPR008183">
    <property type="entry name" value="Aldose_1/G6P_1-epimerase"/>
</dbReference>
<reference evidence="1 2" key="1">
    <citation type="submission" date="2015-04" db="EMBL/GenBank/DDBJ databases">
        <title>Draft genome sequence of bacteremic isolate Catabacter hongkongensis type strain HKU16T.</title>
        <authorList>
            <person name="Lau S.K."/>
            <person name="Teng J.L."/>
            <person name="Huang Y."/>
            <person name="Curreem S.O."/>
            <person name="Tsui S.K."/>
            <person name="Woo P.C."/>
        </authorList>
    </citation>
    <scope>NUCLEOTIDE SEQUENCE [LARGE SCALE GENOMIC DNA]</scope>
    <source>
        <strain evidence="1 2">HKU16</strain>
    </source>
</reference>
<dbReference type="Proteomes" id="UP000034076">
    <property type="component" value="Unassembled WGS sequence"/>
</dbReference>
<dbReference type="InterPro" id="IPR011013">
    <property type="entry name" value="Gal_mutarotase_sf_dom"/>
</dbReference>
<dbReference type="PANTHER" id="PTHR11122">
    <property type="entry name" value="APOSPORY-ASSOCIATED PROTEIN C-RELATED"/>
    <property type="match status" value="1"/>
</dbReference>
<dbReference type="AlphaFoldDB" id="A0A0M2NI02"/>
<dbReference type="Pfam" id="PF01263">
    <property type="entry name" value="Aldose_epim"/>
    <property type="match status" value="1"/>
</dbReference>
<dbReference type="GO" id="GO:0030246">
    <property type="term" value="F:carbohydrate binding"/>
    <property type="evidence" value="ECO:0007669"/>
    <property type="project" value="InterPro"/>
</dbReference>
<sequence>MKKIVISNDDGGLSAEVLPDYGGMLTRLNYHGKDVIFFDEDMLHKSNVLAGGCPVLFPFPSRTKNDTYTLNGKTYTMPFHGLVKCSSFGVVETKKNSTTLYITNNEASQSENYPFDFRLEVTYTLKNDTVEFLAAIANRSSEPMPHYFGWHHYFTASDKAEFQLDTDMRRYVNYLDGKEYENNIPLDLTREGDYVFYEKTGNKTEIINKADGYHATIETDDSYESLVVCTLFDGRVTAEPWLGLPDSINTGKYVKWIDPGSRETYSLTIQLSDLL</sequence>
<dbReference type="RefSeq" id="WP_046444342.1">
    <property type="nucleotide sequence ID" value="NZ_LAYJ01000115.1"/>
</dbReference>
<dbReference type="OrthoDB" id="9795355at2"/>
<dbReference type="Gene3D" id="2.70.98.10">
    <property type="match status" value="1"/>
</dbReference>
<keyword evidence="2" id="KW-1185">Reference proteome</keyword>
<name>A0A0M2NI02_9FIRM</name>
<comment type="caution">
    <text evidence="1">The sequence shown here is derived from an EMBL/GenBank/DDBJ whole genome shotgun (WGS) entry which is preliminary data.</text>
</comment>
<dbReference type="InterPro" id="IPR014718">
    <property type="entry name" value="GH-type_carb-bd"/>
</dbReference>
<evidence type="ECO:0008006" key="3">
    <source>
        <dbReference type="Google" id="ProtNLM"/>
    </source>
</evidence>
<dbReference type="GO" id="GO:0016853">
    <property type="term" value="F:isomerase activity"/>
    <property type="evidence" value="ECO:0007669"/>
    <property type="project" value="InterPro"/>
</dbReference>
<protein>
    <recommendedName>
        <fullName evidence="3">Aldose 1-epimerase</fullName>
    </recommendedName>
</protein>
<evidence type="ECO:0000313" key="2">
    <source>
        <dbReference type="Proteomes" id="UP000034076"/>
    </source>
</evidence>
<accession>A0A0M2NI02</accession>
<dbReference type="EMBL" id="LAYJ01000115">
    <property type="protein sequence ID" value="KKI49905.1"/>
    <property type="molecule type" value="Genomic_DNA"/>
</dbReference>
<dbReference type="PANTHER" id="PTHR11122:SF13">
    <property type="entry name" value="GLUCOSE-6-PHOSPHATE 1-EPIMERASE"/>
    <property type="match status" value="1"/>
</dbReference>
<gene>
    <name evidence="1" type="ORF">CHK_2521</name>
</gene>
<dbReference type="GO" id="GO:0005975">
    <property type="term" value="P:carbohydrate metabolic process"/>
    <property type="evidence" value="ECO:0007669"/>
    <property type="project" value="InterPro"/>
</dbReference>
<dbReference type="SUPFAM" id="SSF74650">
    <property type="entry name" value="Galactose mutarotase-like"/>
    <property type="match status" value="1"/>
</dbReference>
<evidence type="ECO:0000313" key="1">
    <source>
        <dbReference type="EMBL" id="KKI49905.1"/>
    </source>
</evidence>